<organism evidence="3 4">
    <name type="scientific">Dreissena polymorpha</name>
    <name type="common">Zebra mussel</name>
    <name type="synonym">Mytilus polymorpha</name>
    <dbReference type="NCBI Taxonomy" id="45954"/>
    <lineage>
        <taxon>Eukaryota</taxon>
        <taxon>Metazoa</taxon>
        <taxon>Spiralia</taxon>
        <taxon>Lophotrochozoa</taxon>
        <taxon>Mollusca</taxon>
        <taxon>Bivalvia</taxon>
        <taxon>Autobranchia</taxon>
        <taxon>Heteroconchia</taxon>
        <taxon>Euheterodonta</taxon>
        <taxon>Imparidentia</taxon>
        <taxon>Neoheterodontei</taxon>
        <taxon>Myida</taxon>
        <taxon>Dreissenoidea</taxon>
        <taxon>Dreissenidae</taxon>
        <taxon>Dreissena</taxon>
    </lineage>
</organism>
<keyword evidence="2" id="KW-0812">Transmembrane</keyword>
<gene>
    <name evidence="3" type="ORF">DPMN_117309</name>
</gene>
<dbReference type="Gene3D" id="1.20.1730.10">
    <property type="entry name" value="Sodium/glucose cotransporter"/>
    <property type="match status" value="1"/>
</dbReference>
<keyword evidence="4" id="KW-1185">Reference proteome</keyword>
<dbReference type="InterPro" id="IPR031155">
    <property type="entry name" value="DUR"/>
</dbReference>
<name>A0A9D4QUR9_DREPO</name>
<evidence type="ECO:0000256" key="2">
    <source>
        <dbReference type="SAM" id="Phobius"/>
    </source>
</evidence>
<feature type="transmembrane region" description="Helical" evidence="2">
    <location>
        <begin position="74"/>
        <end position="95"/>
    </location>
</feature>
<keyword evidence="2" id="KW-0472">Membrane</keyword>
<evidence type="ECO:0000313" key="3">
    <source>
        <dbReference type="EMBL" id="KAH3843778.1"/>
    </source>
</evidence>
<feature type="transmembrane region" description="Helical" evidence="2">
    <location>
        <begin position="34"/>
        <end position="54"/>
    </location>
</feature>
<feature type="transmembrane region" description="Helical" evidence="2">
    <location>
        <begin position="6"/>
        <end position="27"/>
    </location>
</feature>
<protein>
    <submittedName>
        <fullName evidence="3">Uncharacterized protein</fullName>
    </submittedName>
</protein>
<dbReference type="Proteomes" id="UP000828390">
    <property type="component" value="Unassembled WGS sequence"/>
</dbReference>
<dbReference type="PANTHER" id="PTHR46154:SF4">
    <property type="entry name" value="UREA ACTIVE TRANSPORTER"/>
    <property type="match status" value="1"/>
</dbReference>
<reference evidence="3" key="1">
    <citation type="journal article" date="2019" name="bioRxiv">
        <title>The Genome of the Zebra Mussel, Dreissena polymorpha: A Resource for Invasive Species Research.</title>
        <authorList>
            <person name="McCartney M.A."/>
            <person name="Auch B."/>
            <person name="Kono T."/>
            <person name="Mallez S."/>
            <person name="Zhang Y."/>
            <person name="Obille A."/>
            <person name="Becker A."/>
            <person name="Abrahante J.E."/>
            <person name="Garbe J."/>
            <person name="Badalamenti J.P."/>
            <person name="Herman A."/>
            <person name="Mangelson H."/>
            <person name="Liachko I."/>
            <person name="Sullivan S."/>
            <person name="Sone E.D."/>
            <person name="Koren S."/>
            <person name="Silverstein K.A.T."/>
            <person name="Beckman K.B."/>
            <person name="Gohl D.M."/>
        </authorList>
    </citation>
    <scope>NUCLEOTIDE SEQUENCE</scope>
    <source>
        <strain evidence="3">Duluth1</strain>
        <tissue evidence="3">Whole animal</tissue>
    </source>
</reference>
<evidence type="ECO:0000256" key="1">
    <source>
        <dbReference type="ARBA" id="ARBA00022448"/>
    </source>
</evidence>
<accession>A0A9D4QUR9</accession>
<sequence>MNVNWATLSLQVLTCPFLVPLISTISWSKTTSKGVISGCVTGLGASVAGMMIMGSTYEGGLVNFYVNTAHDYSLLTSMIAGLVTSAIVTIGVSLCTNTIRSEEDSDMEWAKTISIDNPLSPFRLVYEEELAKLDVSTIITARIMDKVFRKARLVAVLGGVLSLVLFVVILPTVALSFDVLSFD</sequence>
<keyword evidence="2" id="KW-1133">Transmembrane helix</keyword>
<dbReference type="GO" id="GO:0015204">
    <property type="term" value="F:urea transmembrane transporter activity"/>
    <property type="evidence" value="ECO:0007669"/>
    <property type="project" value="InterPro"/>
</dbReference>
<proteinExistence type="predicted"/>
<dbReference type="EMBL" id="JAIWYP010000004">
    <property type="protein sequence ID" value="KAH3843778.1"/>
    <property type="molecule type" value="Genomic_DNA"/>
</dbReference>
<evidence type="ECO:0000313" key="4">
    <source>
        <dbReference type="Proteomes" id="UP000828390"/>
    </source>
</evidence>
<dbReference type="InterPro" id="IPR038377">
    <property type="entry name" value="Na/Glc_symporter_sf"/>
</dbReference>
<keyword evidence="1" id="KW-0813">Transport</keyword>
<comment type="caution">
    <text evidence="3">The sequence shown here is derived from an EMBL/GenBank/DDBJ whole genome shotgun (WGS) entry which is preliminary data.</text>
</comment>
<dbReference type="PANTHER" id="PTHR46154">
    <property type="match status" value="1"/>
</dbReference>
<dbReference type="GO" id="GO:0005886">
    <property type="term" value="C:plasma membrane"/>
    <property type="evidence" value="ECO:0007669"/>
    <property type="project" value="TreeGrafter"/>
</dbReference>
<dbReference type="AlphaFoldDB" id="A0A9D4QUR9"/>
<feature type="transmembrane region" description="Helical" evidence="2">
    <location>
        <begin position="153"/>
        <end position="177"/>
    </location>
</feature>
<reference evidence="3" key="2">
    <citation type="submission" date="2020-11" db="EMBL/GenBank/DDBJ databases">
        <authorList>
            <person name="McCartney M.A."/>
            <person name="Auch B."/>
            <person name="Kono T."/>
            <person name="Mallez S."/>
            <person name="Becker A."/>
            <person name="Gohl D.M."/>
            <person name="Silverstein K.A.T."/>
            <person name="Koren S."/>
            <person name="Bechman K.B."/>
            <person name="Herman A."/>
            <person name="Abrahante J.E."/>
            <person name="Garbe J."/>
        </authorList>
    </citation>
    <scope>NUCLEOTIDE SEQUENCE</scope>
    <source>
        <strain evidence="3">Duluth1</strain>
        <tissue evidence="3">Whole animal</tissue>
    </source>
</reference>